<dbReference type="GO" id="GO:0003676">
    <property type="term" value="F:nucleic acid binding"/>
    <property type="evidence" value="ECO:0007669"/>
    <property type="project" value="InterPro"/>
</dbReference>
<keyword evidence="4" id="KW-0067">ATP-binding</keyword>
<dbReference type="InterPro" id="IPR014001">
    <property type="entry name" value="Helicase_ATP-bd"/>
</dbReference>
<dbReference type="PROSITE" id="PS51194">
    <property type="entry name" value="HELICASE_CTER"/>
    <property type="match status" value="1"/>
</dbReference>
<dbReference type="EMBL" id="CP024310">
    <property type="protein sequence ID" value="AUX79278.1"/>
    <property type="molecule type" value="Genomic_DNA"/>
</dbReference>
<dbReference type="SMART" id="SM00490">
    <property type="entry name" value="HELICc"/>
    <property type="match status" value="1"/>
</dbReference>
<geneLocation type="plasmid" evidence="8">
    <name>psfrenxt3c</name>
</geneLocation>
<dbReference type="Proteomes" id="UP000239340">
    <property type="component" value="Plasmid pSfreNXT3c"/>
</dbReference>
<dbReference type="SUPFAM" id="SSF52540">
    <property type="entry name" value="P-loop containing nucleoside triphosphate hydrolases"/>
    <property type="match status" value="1"/>
</dbReference>
<evidence type="ECO:0000256" key="1">
    <source>
        <dbReference type="ARBA" id="ARBA00022741"/>
    </source>
</evidence>
<dbReference type="Gene3D" id="3.40.50.300">
    <property type="entry name" value="P-loop containing nucleotide triphosphate hydrolases"/>
    <property type="match status" value="2"/>
</dbReference>
<evidence type="ECO:0000259" key="6">
    <source>
        <dbReference type="PROSITE" id="PS51194"/>
    </source>
</evidence>
<sequence>MFDAETAALIRSAPPLRGVDPQTLPQELTGIYAELAGLRLRAAQLAEAPDYLTQIERLARIAAVYEAQVDDTIDGETRRAAAFVAGTAYQILGRVIPVATDREAFLSAGAIHPRIAAPLLFLIAEQSPDAREAAYGLGVGRLGDIHRGALLESIQDLALERFTSILERAERLVRLQPSPDGDLTEQATQGLYGLCWAGLVQLVARLLDQPPPALAYPLRETPQALFDRVTQLAIADFTPAAASARLVSAYAGPRHLARLLRHVADGLEGAGIANLPTPAGAAEPAWRRWLRHRAVTKPTLWRNHRQAAATGFLDAGTSAVLVLPTGAGKTTLSELKIAATLSAGRKVIFLVPTLALVDQLRDDLSNSFPKSLANYQVSADGDLVALISGPELGSIEVMTPERLLAMLSFADTDVAELGLIVFDECHLLSPAGGGARSVDAMLCLLHALRRAPQADFLLLSAMLQNASDVADWLAQLSGRRCVNFLDPWKPSRQARGVAIYSKNQLDWAHGTVRAAKIAERYGQQINKPPLDLTPFALFGLHSAWARNAPQDRRIIRLSDGTVPLSYGVTGATPNSNTVGASFAASAARAGLKTIMFVNQADHAPSTARKIKAGIPAVGALTELENALWQEIIAEFGGAQHSLIDPAAPALPHNGDMISIERRLAESLFRKRDGASVIVATPTLAQGMNLPAEVAILAGTMRHDEDGREPLKGHEILNAAGRAGRAGHLANGTVLMIPEPPVSFDANWIPTGEAFAMLAKVLPANDQCVMIDDPLTTLLDRIQLGDVNSPEVRYFLSRLRAGESEEADPDRPLEMMNRSFAAFQARKAGAAAAFDVKLVSLKVALDADAQAAEASTVKIAAFSGMQLEPLTALALKIAAEIDALPTTILGWCDWLVDFLIADRASYALLFGGDVETVKAVTRGKKTGGDSTDAEIALLKPALRAWLTGAPFASIEEALGVAQPRIKTCKRSRDFVLKLMNRRFYMIAGALTALVQNALQEAGKETANPAALEVLSVAVRKGLDSPDKVAFAHRSTSIRSRVIIHRSYADRFPNRQDQIGADFQTILRSIDAHLAFGGLPHIFPPIQT</sequence>
<keyword evidence="7" id="KW-0614">Plasmid</keyword>
<evidence type="ECO:0000313" key="7">
    <source>
        <dbReference type="EMBL" id="AUX79278.1"/>
    </source>
</evidence>
<evidence type="ECO:0000256" key="4">
    <source>
        <dbReference type="ARBA" id="ARBA00022840"/>
    </source>
</evidence>
<evidence type="ECO:0000313" key="8">
    <source>
        <dbReference type="Proteomes" id="UP000239340"/>
    </source>
</evidence>
<proteinExistence type="predicted"/>
<dbReference type="PANTHER" id="PTHR47961:SF6">
    <property type="entry name" value="DNA-DIRECTED DNA POLYMERASE"/>
    <property type="match status" value="1"/>
</dbReference>
<organism evidence="7 8">
    <name type="scientific">Rhizobium fredii</name>
    <name type="common">Sinorhizobium fredii</name>
    <dbReference type="NCBI Taxonomy" id="380"/>
    <lineage>
        <taxon>Bacteria</taxon>
        <taxon>Pseudomonadati</taxon>
        <taxon>Pseudomonadota</taxon>
        <taxon>Alphaproteobacteria</taxon>
        <taxon>Hyphomicrobiales</taxon>
        <taxon>Rhizobiaceae</taxon>
        <taxon>Sinorhizobium/Ensifer group</taxon>
        <taxon>Sinorhizobium</taxon>
    </lineage>
</organism>
<dbReference type="InterPro" id="IPR011545">
    <property type="entry name" value="DEAD/DEAH_box_helicase_dom"/>
</dbReference>
<reference evidence="7 8" key="1">
    <citation type="submission" date="2017-10" db="EMBL/GenBank/DDBJ databases">
        <title>Analysis of the genome sequences of Rhizobium populations associated to common bean (phaseolus vulgaris).</title>
        <authorList>
            <person name="Bustos P."/>
            <person name="Santamaria R.I."/>
            <person name="Miranda-Sanchez F."/>
            <person name="Perez-Carrascal O."/>
            <person name="Juarez S."/>
            <person name="Lozano L."/>
            <person name="Martinez-Flores I."/>
            <person name="Vinuesa P."/>
            <person name="Martinez-Romero E."/>
            <person name="Cevallos M.A."/>
            <person name="Romero D."/>
            <person name="Davila G."/>
            <person name="Gonzalez V."/>
        </authorList>
    </citation>
    <scope>NUCLEOTIDE SEQUENCE [LARGE SCALE GENOMIC DNA]</scope>
    <source>
        <strain evidence="7 8">NXT3</strain>
        <plasmid evidence="8">Plasmid psfrenxt3c</plasmid>
    </source>
</reference>
<dbReference type="PROSITE" id="PS51192">
    <property type="entry name" value="HELICASE_ATP_BIND_1"/>
    <property type="match status" value="1"/>
</dbReference>
<keyword evidence="1" id="KW-0547">Nucleotide-binding</keyword>
<dbReference type="PANTHER" id="PTHR47961">
    <property type="entry name" value="DNA POLYMERASE THETA, PUTATIVE (AFU_ORTHOLOGUE AFUA_1G05260)-RELATED"/>
    <property type="match status" value="1"/>
</dbReference>
<name>A0A2L0HCP9_RHIFR</name>
<dbReference type="SMART" id="SM00487">
    <property type="entry name" value="DEXDc"/>
    <property type="match status" value="1"/>
</dbReference>
<dbReference type="GO" id="GO:0016787">
    <property type="term" value="F:hydrolase activity"/>
    <property type="evidence" value="ECO:0007669"/>
    <property type="project" value="UniProtKB-KW"/>
</dbReference>
<dbReference type="RefSeq" id="WP_104840739.1">
    <property type="nucleotide sequence ID" value="NZ_CP024310.1"/>
</dbReference>
<protein>
    <submittedName>
        <fullName evidence="7">DEAD/DEAH box type DNA/RNA helicase protein</fullName>
    </submittedName>
</protein>
<dbReference type="GO" id="GO:0004386">
    <property type="term" value="F:helicase activity"/>
    <property type="evidence" value="ECO:0007669"/>
    <property type="project" value="UniProtKB-KW"/>
</dbReference>
<gene>
    <name evidence="7" type="ORF">NXT3_PC00097</name>
</gene>
<dbReference type="InterPro" id="IPR050474">
    <property type="entry name" value="Hel308_SKI2-like"/>
</dbReference>
<dbReference type="GO" id="GO:0005524">
    <property type="term" value="F:ATP binding"/>
    <property type="evidence" value="ECO:0007669"/>
    <property type="project" value="UniProtKB-KW"/>
</dbReference>
<keyword evidence="3 7" id="KW-0347">Helicase</keyword>
<keyword evidence="2" id="KW-0378">Hydrolase</keyword>
<feature type="domain" description="Helicase C-terminal" evidence="6">
    <location>
        <begin position="590"/>
        <end position="769"/>
    </location>
</feature>
<dbReference type="AlphaFoldDB" id="A0A2L0HCP9"/>
<dbReference type="InterPro" id="IPR027417">
    <property type="entry name" value="P-loop_NTPase"/>
</dbReference>
<dbReference type="Pfam" id="PF00270">
    <property type="entry name" value="DEAD"/>
    <property type="match status" value="1"/>
</dbReference>
<accession>A0A2L0HCP9</accession>
<dbReference type="InterPro" id="IPR001650">
    <property type="entry name" value="Helicase_C-like"/>
</dbReference>
<evidence type="ECO:0000259" key="5">
    <source>
        <dbReference type="PROSITE" id="PS51192"/>
    </source>
</evidence>
<evidence type="ECO:0000256" key="3">
    <source>
        <dbReference type="ARBA" id="ARBA00022806"/>
    </source>
</evidence>
<feature type="domain" description="Helicase ATP-binding" evidence="5">
    <location>
        <begin position="310"/>
        <end position="481"/>
    </location>
</feature>
<evidence type="ECO:0000256" key="2">
    <source>
        <dbReference type="ARBA" id="ARBA00022801"/>
    </source>
</evidence>